<feature type="transmembrane region" description="Helical" evidence="5">
    <location>
        <begin position="31"/>
        <end position="52"/>
    </location>
</feature>
<gene>
    <name evidence="7" type="ORF">DEE74_14670</name>
</gene>
<dbReference type="GO" id="GO:0005886">
    <property type="term" value="C:plasma membrane"/>
    <property type="evidence" value="ECO:0007669"/>
    <property type="project" value="TreeGrafter"/>
</dbReference>
<feature type="transmembrane region" description="Helical" evidence="5">
    <location>
        <begin position="307"/>
        <end position="326"/>
    </location>
</feature>
<dbReference type="PROSITE" id="PS50850">
    <property type="entry name" value="MFS"/>
    <property type="match status" value="1"/>
</dbReference>
<evidence type="ECO:0000256" key="3">
    <source>
        <dbReference type="ARBA" id="ARBA00022989"/>
    </source>
</evidence>
<evidence type="ECO:0000256" key="4">
    <source>
        <dbReference type="ARBA" id="ARBA00023136"/>
    </source>
</evidence>
<dbReference type="InterPro" id="IPR036259">
    <property type="entry name" value="MFS_trans_sf"/>
</dbReference>
<feature type="transmembrane region" description="Helical" evidence="5">
    <location>
        <begin position="123"/>
        <end position="145"/>
    </location>
</feature>
<accession>A0A9Q2C7Z4</accession>
<dbReference type="InterPro" id="IPR020846">
    <property type="entry name" value="MFS_dom"/>
</dbReference>
<keyword evidence="2 5" id="KW-0812">Transmembrane</keyword>
<comment type="caution">
    <text evidence="7">The sequence shown here is derived from an EMBL/GenBank/DDBJ whole genome shotgun (WGS) entry which is preliminary data.</text>
</comment>
<dbReference type="PANTHER" id="PTHR23508:SF10">
    <property type="entry name" value="CARBOXYLIC ACID TRANSPORTER PROTEIN HOMOLOG"/>
    <property type="match status" value="1"/>
</dbReference>
<dbReference type="InterPro" id="IPR011701">
    <property type="entry name" value="MFS"/>
</dbReference>
<evidence type="ECO:0000313" key="8">
    <source>
        <dbReference type="Proteomes" id="UP001199322"/>
    </source>
</evidence>
<organism evidence="7 8">
    <name type="scientific">Ralstonia pickettii</name>
    <name type="common">Burkholderia pickettii</name>
    <dbReference type="NCBI Taxonomy" id="329"/>
    <lineage>
        <taxon>Bacteria</taxon>
        <taxon>Pseudomonadati</taxon>
        <taxon>Pseudomonadota</taxon>
        <taxon>Betaproteobacteria</taxon>
        <taxon>Burkholderiales</taxon>
        <taxon>Burkholderiaceae</taxon>
        <taxon>Ralstonia</taxon>
    </lineage>
</organism>
<evidence type="ECO:0000256" key="2">
    <source>
        <dbReference type="ARBA" id="ARBA00022692"/>
    </source>
</evidence>
<dbReference type="EMBL" id="QGBI01000013">
    <property type="protein sequence ID" value="MBX3891107.1"/>
    <property type="molecule type" value="Genomic_DNA"/>
</dbReference>
<evidence type="ECO:0000313" key="7">
    <source>
        <dbReference type="EMBL" id="MBX3891107.1"/>
    </source>
</evidence>
<dbReference type="PANTHER" id="PTHR23508">
    <property type="entry name" value="CARBOXYLIC ACID TRANSPORTER PROTEIN HOMOLOG"/>
    <property type="match status" value="1"/>
</dbReference>
<dbReference type="PROSITE" id="PS00217">
    <property type="entry name" value="SUGAR_TRANSPORT_2"/>
    <property type="match status" value="1"/>
</dbReference>
<comment type="subcellular location">
    <subcellularLocation>
        <location evidence="1">Membrane</location>
        <topology evidence="1">Multi-pass membrane protein</topology>
    </subcellularLocation>
</comment>
<dbReference type="RefSeq" id="WP_116576282.1">
    <property type="nucleotide sequence ID" value="NZ_JACBXL010000010.1"/>
</dbReference>
<dbReference type="CDD" id="cd17365">
    <property type="entry name" value="MFS_PcaK_like"/>
    <property type="match status" value="1"/>
</dbReference>
<dbReference type="SUPFAM" id="SSF103473">
    <property type="entry name" value="MFS general substrate transporter"/>
    <property type="match status" value="1"/>
</dbReference>
<dbReference type="Pfam" id="PF07690">
    <property type="entry name" value="MFS_1"/>
    <property type="match status" value="2"/>
</dbReference>
<feature type="domain" description="Major facilitator superfamily (MFS) profile" evidence="6">
    <location>
        <begin position="33"/>
        <end position="452"/>
    </location>
</feature>
<name>A0A9Q2C7Z4_RALPI</name>
<proteinExistence type="predicted"/>
<feature type="transmembrane region" description="Helical" evidence="5">
    <location>
        <begin position="185"/>
        <end position="207"/>
    </location>
</feature>
<feature type="transmembrane region" description="Helical" evidence="5">
    <location>
        <begin position="157"/>
        <end position="179"/>
    </location>
</feature>
<feature type="transmembrane region" description="Helical" evidence="5">
    <location>
        <begin position="397"/>
        <end position="416"/>
    </location>
</feature>
<keyword evidence="4 5" id="KW-0472">Membrane</keyword>
<dbReference type="GO" id="GO:0046943">
    <property type="term" value="F:carboxylic acid transmembrane transporter activity"/>
    <property type="evidence" value="ECO:0007669"/>
    <property type="project" value="TreeGrafter"/>
</dbReference>
<feature type="transmembrane region" description="Helical" evidence="5">
    <location>
        <begin position="274"/>
        <end position="295"/>
    </location>
</feature>
<feature type="transmembrane region" description="Helical" evidence="5">
    <location>
        <begin position="98"/>
        <end position="117"/>
    </location>
</feature>
<evidence type="ECO:0000259" key="6">
    <source>
        <dbReference type="PROSITE" id="PS50850"/>
    </source>
</evidence>
<dbReference type="Gene3D" id="1.20.1250.20">
    <property type="entry name" value="MFS general substrate transporter like domains"/>
    <property type="match status" value="1"/>
</dbReference>
<dbReference type="AlphaFoldDB" id="A0A9Q2C7Z4"/>
<dbReference type="InterPro" id="IPR005829">
    <property type="entry name" value="Sugar_transporter_CS"/>
</dbReference>
<dbReference type="Proteomes" id="UP001199322">
    <property type="component" value="Unassembled WGS sequence"/>
</dbReference>
<evidence type="ECO:0000256" key="1">
    <source>
        <dbReference type="ARBA" id="ARBA00004141"/>
    </source>
</evidence>
<feature type="transmembrane region" description="Helical" evidence="5">
    <location>
        <begin position="338"/>
        <end position="357"/>
    </location>
</feature>
<keyword evidence="3 5" id="KW-1133">Transmembrane helix</keyword>
<reference evidence="7" key="1">
    <citation type="submission" date="2018-06" db="EMBL/GenBank/DDBJ databases">
        <authorList>
            <person name="O'Rourke A."/>
        </authorList>
    </citation>
    <scope>NUCLEOTIDE SEQUENCE</scope>
    <source>
        <strain evidence="7">132550021-3</strain>
    </source>
</reference>
<feature type="transmembrane region" description="Helical" evidence="5">
    <location>
        <begin position="428"/>
        <end position="451"/>
    </location>
</feature>
<evidence type="ECO:0000256" key="5">
    <source>
        <dbReference type="SAM" id="Phobius"/>
    </source>
</evidence>
<protein>
    <submittedName>
        <fullName evidence="7">MFS transporter</fullName>
    </submittedName>
</protein>
<feature type="transmembrane region" description="Helical" evidence="5">
    <location>
        <begin position="72"/>
        <end position="91"/>
    </location>
</feature>
<sequence>MRPAATAHEAPSTPIDLARLIDEGKVGGFRILLLAICGLCLIIDGFDVQAMGYVAPAIIKDWNITKASLGPVFGAGLFGMLVGSLVFGVLGDRFGRRPVLIVATFFFAACMLATTQVETVNALLILRFVTGLGLGCIMPNAMALAGEFSPARTRVTWMMLVSCGFTVGAALGGFVSAALLSRFGWHAVFLVGGLVPLVIGVMMVLWLPESLQYLVLKGHGQMRQTRHQRLARWLGKLAPQLQVNAQTQFVVPEAPARGMPVSALFTEGRAKVTLVLWVINFMNLIDLYFLSNWLPTLIRDAGYPTDTAVLVATALQVGGVIGTLTLGRLIDRLGFVRVLAVCFLIACVTVGLIGHVAAALPVLVAVVFVAGFCIVGGQPAVNALAATYYPTTLRATGIGWSLGVGRIGSVIGPVIGGQLIAMQWSGPALFSAAAVPAMVSFGMVLALTLAASGPDAARFASGRATGKPA</sequence>
<feature type="transmembrane region" description="Helical" evidence="5">
    <location>
        <begin position="363"/>
        <end position="385"/>
    </location>
</feature>